<keyword evidence="4" id="KW-0966">Cell projection</keyword>
<keyword evidence="4" id="KW-0282">Flagellum</keyword>
<evidence type="ECO:0000256" key="1">
    <source>
        <dbReference type="ARBA" id="ARBA00002397"/>
    </source>
</evidence>
<accession>A0A1H7HJ70</accession>
<dbReference type="STRING" id="641665.GCA_002104455_00185"/>
<reference evidence="5" key="1">
    <citation type="submission" date="2016-10" db="EMBL/GenBank/DDBJ databases">
        <authorList>
            <person name="Varghese N."/>
            <person name="Submissions S."/>
        </authorList>
    </citation>
    <scope>NUCLEOTIDE SEQUENCE [LARGE SCALE GENOMIC DNA]</scope>
    <source>
        <strain evidence="5">CGMCC 1.9127</strain>
    </source>
</reference>
<keyword evidence="5" id="KW-1185">Reference proteome</keyword>
<dbReference type="RefSeq" id="WP_233143766.1">
    <property type="nucleotide sequence ID" value="NZ_FOBI01000001.1"/>
</dbReference>
<dbReference type="AlphaFoldDB" id="A0A1H7HJ70"/>
<dbReference type="SUPFAM" id="SSF140566">
    <property type="entry name" value="FlgN-like"/>
    <property type="match status" value="1"/>
</dbReference>
<proteinExistence type="inferred from homology"/>
<evidence type="ECO:0000313" key="5">
    <source>
        <dbReference type="Proteomes" id="UP000199297"/>
    </source>
</evidence>
<dbReference type="Gene3D" id="1.20.58.300">
    <property type="entry name" value="FlgN-like"/>
    <property type="match status" value="1"/>
</dbReference>
<keyword evidence="3" id="KW-1005">Bacterial flagellum biogenesis</keyword>
<evidence type="ECO:0000256" key="3">
    <source>
        <dbReference type="ARBA" id="ARBA00022795"/>
    </source>
</evidence>
<dbReference type="Proteomes" id="UP000199297">
    <property type="component" value="Unassembled WGS sequence"/>
</dbReference>
<dbReference type="InterPro" id="IPR036679">
    <property type="entry name" value="FlgN-like_sf"/>
</dbReference>
<protein>
    <submittedName>
        <fullName evidence="4">Flagella synthesis protein FlgN</fullName>
    </submittedName>
</protein>
<name>A0A1H7HJ70_9GAMM</name>
<dbReference type="GO" id="GO:0044780">
    <property type="term" value="P:bacterial-type flagellum assembly"/>
    <property type="evidence" value="ECO:0007669"/>
    <property type="project" value="InterPro"/>
</dbReference>
<evidence type="ECO:0000313" key="4">
    <source>
        <dbReference type="EMBL" id="SEK50446.1"/>
    </source>
</evidence>
<comment type="similarity">
    <text evidence="2">Belongs to the FlgN family.</text>
</comment>
<dbReference type="Pfam" id="PF05130">
    <property type="entry name" value="FlgN"/>
    <property type="match status" value="1"/>
</dbReference>
<comment type="function">
    <text evidence="1">Required for the efficient initiation of filament assembly.</text>
</comment>
<evidence type="ECO:0000256" key="2">
    <source>
        <dbReference type="ARBA" id="ARBA00007703"/>
    </source>
</evidence>
<dbReference type="InterPro" id="IPR007809">
    <property type="entry name" value="FlgN-like"/>
</dbReference>
<keyword evidence="4" id="KW-0969">Cilium</keyword>
<sequence length="143" mass="15954">MSDKLTPEQMVAQQLSQLTQLEALLNTEKEILVQQNPEALLQLTQEKNNLLMAIQDVDNVIGQSFEFKQARLAGNFNEQMSEIDACLSRCKKQNELNGLIISQSQLAVERMKTTLLENHNKSSMTYDNKGKTSGGLNSLGIKA</sequence>
<dbReference type="EMBL" id="FOBI01000001">
    <property type="protein sequence ID" value="SEK50446.1"/>
    <property type="molecule type" value="Genomic_DNA"/>
</dbReference>
<gene>
    <name evidence="4" type="ORF">SAMN05216262_101520</name>
</gene>
<organism evidence="4 5">
    <name type="scientific">Colwellia chukchiensis</name>
    <dbReference type="NCBI Taxonomy" id="641665"/>
    <lineage>
        <taxon>Bacteria</taxon>
        <taxon>Pseudomonadati</taxon>
        <taxon>Pseudomonadota</taxon>
        <taxon>Gammaproteobacteria</taxon>
        <taxon>Alteromonadales</taxon>
        <taxon>Colwelliaceae</taxon>
        <taxon>Colwellia</taxon>
    </lineage>
</organism>